<dbReference type="OMA" id="ITKIAKC"/>
<keyword evidence="4" id="KW-0813">Transport</keyword>
<dbReference type="HOGENOM" id="CLU_057172_4_0_1"/>
<dbReference type="EMBL" id="AFYH01044717">
    <property type="status" value="NOT_ANNOTATED_CDS"/>
    <property type="molecule type" value="Genomic_DNA"/>
</dbReference>
<reference evidence="13" key="2">
    <citation type="submission" date="2025-08" db="UniProtKB">
        <authorList>
            <consortium name="Ensembl"/>
        </authorList>
    </citation>
    <scope>IDENTIFICATION</scope>
</reference>
<feature type="region of interest" description="Disordered" evidence="11">
    <location>
        <begin position="160"/>
        <end position="203"/>
    </location>
</feature>
<keyword evidence="7" id="KW-0653">Protein transport</keyword>
<feature type="compositionally biased region" description="Polar residues" evidence="11">
    <location>
        <begin position="190"/>
        <end position="203"/>
    </location>
</feature>
<keyword evidence="14" id="KW-1185">Reference proteome</keyword>
<keyword evidence="9" id="KW-0472">Membrane</keyword>
<dbReference type="InterPro" id="IPR043544">
    <property type="entry name" value="SNX10/11"/>
</dbReference>
<dbReference type="eggNOG" id="KOG2527">
    <property type="taxonomic scope" value="Eukaryota"/>
</dbReference>
<dbReference type="EMBL" id="AFYH01044716">
    <property type="status" value="NOT_ANNOTATED_CDS"/>
    <property type="molecule type" value="Genomic_DNA"/>
</dbReference>
<dbReference type="PROSITE" id="PS50195">
    <property type="entry name" value="PX"/>
    <property type="match status" value="1"/>
</dbReference>
<comment type="similarity">
    <text evidence="3">Belongs to the sorting nexin family.</text>
</comment>
<evidence type="ECO:0000313" key="14">
    <source>
        <dbReference type="Proteomes" id="UP000008672"/>
    </source>
</evidence>
<feature type="compositionally biased region" description="Low complexity" evidence="11">
    <location>
        <begin position="175"/>
        <end position="184"/>
    </location>
</feature>
<protein>
    <submittedName>
        <fullName evidence="13">Sorting nexin 10</fullName>
    </submittedName>
</protein>
<dbReference type="Proteomes" id="UP000008672">
    <property type="component" value="Unassembled WGS sequence"/>
</dbReference>
<evidence type="ECO:0000256" key="2">
    <source>
        <dbReference type="ARBA" id="ARBA00004496"/>
    </source>
</evidence>
<dbReference type="InParanoid" id="H3B410"/>
<feature type="domain" description="PX" evidence="12">
    <location>
        <begin position="10"/>
        <end position="128"/>
    </location>
</feature>
<evidence type="ECO:0000259" key="12">
    <source>
        <dbReference type="PROSITE" id="PS50195"/>
    </source>
</evidence>
<dbReference type="SUPFAM" id="SSF64268">
    <property type="entry name" value="PX domain"/>
    <property type="match status" value="1"/>
</dbReference>
<dbReference type="GO" id="GO:0006886">
    <property type="term" value="P:intracellular protein transport"/>
    <property type="evidence" value="ECO:0007669"/>
    <property type="project" value="InterPro"/>
</dbReference>
<keyword evidence="8" id="KW-0446">Lipid-binding</keyword>
<proteinExistence type="inferred from homology"/>
<evidence type="ECO:0000256" key="9">
    <source>
        <dbReference type="ARBA" id="ARBA00023136"/>
    </source>
</evidence>
<accession>H3B410</accession>
<dbReference type="GO" id="GO:0060271">
    <property type="term" value="P:cilium assembly"/>
    <property type="evidence" value="ECO:0007669"/>
    <property type="project" value="TreeGrafter"/>
</dbReference>
<dbReference type="SMART" id="SM00312">
    <property type="entry name" value="PX"/>
    <property type="match status" value="1"/>
</dbReference>
<dbReference type="GO" id="GO:1901981">
    <property type="term" value="F:phosphatidylinositol phosphate binding"/>
    <property type="evidence" value="ECO:0007669"/>
    <property type="project" value="TreeGrafter"/>
</dbReference>
<reference evidence="14" key="1">
    <citation type="submission" date="2011-08" db="EMBL/GenBank/DDBJ databases">
        <title>The draft genome of Latimeria chalumnae.</title>
        <authorList>
            <person name="Di Palma F."/>
            <person name="Alfoldi J."/>
            <person name="Johnson J."/>
            <person name="Berlin A."/>
            <person name="Gnerre S."/>
            <person name="Jaffe D."/>
            <person name="MacCallum I."/>
            <person name="Young S."/>
            <person name="Walker B.J."/>
            <person name="Lander E."/>
            <person name="Lindblad-Toh K."/>
        </authorList>
    </citation>
    <scope>NUCLEOTIDE SEQUENCE [LARGE SCALE GENOMIC DNA]</scope>
    <source>
        <strain evidence="14">Wild caught</strain>
    </source>
</reference>
<dbReference type="GeneTree" id="ENSGT00940000156007"/>
<dbReference type="PANTHER" id="PTHR46209">
    <property type="entry name" value="PX DOMAIN-CONTAINING PROTEIN"/>
    <property type="match status" value="1"/>
</dbReference>
<name>H3B410_LATCH</name>
<gene>
    <name evidence="13" type="primary">SNX10</name>
</gene>
<evidence type="ECO:0000313" key="13">
    <source>
        <dbReference type="Ensembl" id="ENSLACP00000016631.1"/>
    </source>
</evidence>
<dbReference type="EMBL" id="AFYH01044714">
    <property type="status" value="NOT_ANNOTATED_CDS"/>
    <property type="molecule type" value="Genomic_DNA"/>
</dbReference>
<reference evidence="13" key="3">
    <citation type="submission" date="2025-09" db="UniProtKB">
        <authorList>
            <consortium name="Ensembl"/>
        </authorList>
    </citation>
    <scope>IDENTIFICATION</scope>
</reference>
<sequence length="203" mass="23697">LLFVMAQQEFVNVWVRDPRIQKKELWYSHISYEICIHTNSMCFTLKTSCVRRRYREFAWLREQLQKNAPSIVMPELPAKIPFFNPYNLRHVEDRRRGLQEFLEKVLQMTILLSDSRVHLFLQSQLSPEDIEACVSGQTKYSVTEAIQSYAFSNRRFPIEEEEKKKSKNCSDSDSKSSSSLGLGHSNDDSVSQGYKRNTSQGEC</sequence>
<dbReference type="Ensembl" id="ENSLACT00000016745.1">
    <property type="protein sequence ID" value="ENSLACP00000016631.1"/>
    <property type="gene ID" value="ENSLACG00000014654.1"/>
</dbReference>
<evidence type="ECO:0000256" key="11">
    <source>
        <dbReference type="SAM" id="MobiDB-lite"/>
    </source>
</evidence>
<dbReference type="InterPro" id="IPR036871">
    <property type="entry name" value="PX_dom_sf"/>
</dbReference>
<dbReference type="GO" id="GO:0005768">
    <property type="term" value="C:endosome"/>
    <property type="evidence" value="ECO:0007669"/>
    <property type="project" value="UniProtKB-SubCell"/>
</dbReference>
<dbReference type="PANTHER" id="PTHR46209:SF2">
    <property type="entry name" value="SORTING NEXIN-10"/>
    <property type="match status" value="1"/>
</dbReference>
<evidence type="ECO:0000256" key="3">
    <source>
        <dbReference type="ARBA" id="ARBA00010883"/>
    </source>
</evidence>
<dbReference type="AlphaFoldDB" id="H3B410"/>
<dbReference type="Gene3D" id="3.30.1520.10">
    <property type="entry name" value="Phox-like domain"/>
    <property type="match status" value="1"/>
</dbReference>
<evidence type="ECO:0000256" key="10">
    <source>
        <dbReference type="ARBA" id="ARBA00029433"/>
    </source>
</evidence>
<dbReference type="FunCoup" id="H3B410">
    <property type="interactions" value="599"/>
</dbReference>
<dbReference type="STRING" id="7897.ENSLACP00000016631"/>
<evidence type="ECO:0000256" key="1">
    <source>
        <dbReference type="ARBA" id="ARBA00004177"/>
    </source>
</evidence>
<feature type="compositionally biased region" description="Basic and acidic residues" evidence="11">
    <location>
        <begin position="160"/>
        <end position="174"/>
    </location>
</feature>
<dbReference type="Pfam" id="PF00787">
    <property type="entry name" value="PX"/>
    <property type="match status" value="1"/>
</dbReference>
<dbReference type="GO" id="GO:0016050">
    <property type="term" value="P:vesicle organization"/>
    <property type="evidence" value="ECO:0007669"/>
    <property type="project" value="TreeGrafter"/>
</dbReference>
<evidence type="ECO:0000256" key="6">
    <source>
        <dbReference type="ARBA" id="ARBA00022753"/>
    </source>
</evidence>
<evidence type="ECO:0000256" key="4">
    <source>
        <dbReference type="ARBA" id="ARBA00022448"/>
    </source>
</evidence>
<organism evidence="13 14">
    <name type="scientific">Latimeria chalumnae</name>
    <name type="common">Coelacanth</name>
    <dbReference type="NCBI Taxonomy" id="7897"/>
    <lineage>
        <taxon>Eukaryota</taxon>
        <taxon>Metazoa</taxon>
        <taxon>Chordata</taxon>
        <taxon>Craniata</taxon>
        <taxon>Vertebrata</taxon>
        <taxon>Euteleostomi</taxon>
        <taxon>Coelacanthiformes</taxon>
        <taxon>Coelacanthidae</taxon>
        <taxon>Latimeria</taxon>
    </lineage>
</organism>
<comment type="subcellular location">
    <subcellularLocation>
        <location evidence="2">Cytoplasm</location>
    </subcellularLocation>
    <subcellularLocation>
        <location evidence="10">Endomembrane system</location>
        <topology evidence="10">Peripheral membrane protein</topology>
        <orientation evidence="10">Cytoplasmic side</orientation>
    </subcellularLocation>
    <subcellularLocation>
        <location evidence="1">Endosome</location>
    </subcellularLocation>
</comment>
<keyword evidence="6" id="KW-0967">Endosome</keyword>
<dbReference type="CDD" id="cd06898">
    <property type="entry name" value="PX_SNX10"/>
    <property type="match status" value="1"/>
</dbReference>
<evidence type="ECO:0000256" key="5">
    <source>
        <dbReference type="ARBA" id="ARBA00022490"/>
    </source>
</evidence>
<evidence type="ECO:0000256" key="7">
    <source>
        <dbReference type="ARBA" id="ARBA00022927"/>
    </source>
</evidence>
<evidence type="ECO:0000256" key="8">
    <source>
        <dbReference type="ARBA" id="ARBA00023121"/>
    </source>
</evidence>
<dbReference type="InterPro" id="IPR001683">
    <property type="entry name" value="PX_dom"/>
</dbReference>
<keyword evidence="5" id="KW-0963">Cytoplasm</keyword>
<dbReference type="EMBL" id="AFYH01044715">
    <property type="status" value="NOT_ANNOTATED_CDS"/>
    <property type="molecule type" value="Genomic_DNA"/>
</dbReference>